<dbReference type="AlphaFoldDB" id="A0A7J6WNT0"/>
<feature type="region of interest" description="Disordered" evidence="1">
    <location>
        <begin position="45"/>
        <end position="66"/>
    </location>
</feature>
<evidence type="ECO:0000313" key="2">
    <source>
        <dbReference type="EMBL" id="KAF5199036.1"/>
    </source>
</evidence>
<feature type="compositionally biased region" description="Polar residues" evidence="1">
    <location>
        <begin position="45"/>
        <end position="54"/>
    </location>
</feature>
<evidence type="ECO:0000313" key="3">
    <source>
        <dbReference type="Proteomes" id="UP000554482"/>
    </source>
</evidence>
<evidence type="ECO:0000256" key="1">
    <source>
        <dbReference type="SAM" id="MobiDB-lite"/>
    </source>
</evidence>
<name>A0A7J6WNT0_THATH</name>
<feature type="compositionally biased region" description="Basic and acidic residues" evidence="1">
    <location>
        <begin position="55"/>
        <end position="66"/>
    </location>
</feature>
<accession>A0A7J6WNT0</accession>
<sequence length="66" mass="7163">MRQIQPIPHFFGTFSLFNLSYPFRIRIVGFRAAVSGVSGGGIASCTNNTNSNRGVESRSGDDDIIL</sequence>
<comment type="caution">
    <text evidence="2">The sequence shown here is derived from an EMBL/GenBank/DDBJ whole genome shotgun (WGS) entry which is preliminary data.</text>
</comment>
<organism evidence="2 3">
    <name type="scientific">Thalictrum thalictroides</name>
    <name type="common">Rue-anemone</name>
    <name type="synonym">Anemone thalictroides</name>
    <dbReference type="NCBI Taxonomy" id="46969"/>
    <lineage>
        <taxon>Eukaryota</taxon>
        <taxon>Viridiplantae</taxon>
        <taxon>Streptophyta</taxon>
        <taxon>Embryophyta</taxon>
        <taxon>Tracheophyta</taxon>
        <taxon>Spermatophyta</taxon>
        <taxon>Magnoliopsida</taxon>
        <taxon>Ranunculales</taxon>
        <taxon>Ranunculaceae</taxon>
        <taxon>Thalictroideae</taxon>
        <taxon>Thalictrum</taxon>
    </lineage>
</organism>
<protein>
    <submittedName>
        <fullName evidence="2">Uncharacterized protein</fullName>
    </submittedName>
</protein>
<gene>
    <name evidence="2" type="ORF">FRX31_011377</name>
</gene>
<keyword evidence="3" id="KW-1185">Reference proteome</keyword>
<dbReference type="Proteomes" id="UP000554482">
    <property type="component" value="Unassembled WGS sequence"/>
</dbReference>
<reference evidence="2 3" key="1">
    <citation type="submission" date="2020-06" db="EMBL/GenBank/DDBJ databases">
        <title>Transcriptomic and genomic resources for Thalictrum thalictroides and T. hernandezii: Facilitating candidate gene discovery in an emerging model plant lineage.</title>
        <authorList>
            <person name="Arias T."/>
            <person name="Riano-Pachon D.M."/>
            <person name="Di Stilio V.S."/>
        </authorList>
    </citation>
    <scope>NUCLEOTIDE SEQUENCE [LARGE SCALE GENOMIC DNA]</scope>
    <source>
        <strain evidence="3">cv. WT478/WT964</strain>
        <tissue evidence="2">Leaves</tissue>
    </source>
</reference>
<proteinExistence type="predicted"/>
<dbReference type="EMBL" id="JABWDY010012536">
    <property type="protein sequence ID" value="KAF5199036.1"/>
    <property type="molecule type" value="Genomic_DNA"/>
</dbReference>